<dbReference type="CDD" id="cd03801">
    <property type="entry name" value="GT4_PimA-like"/>
    <property type="match status" value="1"/>
</dbReference>
<name>A0ABY0INH3_9RHOO</name>
<dbReference type="Proteomes" id="UP000292136">
    <property type="component" value="Unassembled WGS sequence"/>
</dbReference>
<gene>
    <name evidence="2" type="ORF">EV678_2661</name>
</gene>
<dbReference type="RefSeq" id="WP_130459849.1">
    <property type="nucleotide sequence ID" value="NZ_SHKM01000002.1"/>
</dbReference>
<protein>
    <submittedName>
        <fullName evidence="2">UDP-glucose:(Heptosyl)LPS alpha-1,3-glucosyltransferase</fullName>
    </submittedName>
</protein>
<dbReference type="SUPFAM" id="SSF53756">
    <property type="entry name" value="UDP-Glycosyltransferase/glycogen phosphorylase"/>
    <property type="match status" value="1"/>
</dbReference>
<dbReference type="EMBL" id="SHKM01000002">
    <property type="protein sequence ID" value="RZT76778.1"/>
    <property type="molecule type" value="Genomic_DNA"/>
</dbReference>
<feature type="domain" description="Glycosyltransferase subfamily 4-like N-terminal" evidence="1">
    <location>
        <begin position="13"/>
        <end position="185"/>
    </location>
</feature>
<reference evidence="2 3" key="1">
    <citation type="submission" date="2019-02" db="EMBL/GenBank/DDBJ databases">
        <title>Genomic Encyclopedia of Type Strains, Phase IV (KMG-IV): sequencing the most valuable type-strain genomes for metagenomic binning, comparative biology and taxonomic classification.</title>
        <authorList>
            <person name="Goeker M."/>
        </authorList>
    </citation>
    <scope>NUCLEOTIDE SEQUENCE [LARGE SCALE GENOMIC DNA]</scope>
    <source>
        <strain evidence="2 3">DSM 21223</strain>
    </source>
</reference>
<keyword evidence="3" id="KW-1185">Reference proteome</keyword>
<dbReference type="InterPro" id="IPR028098">
    <property type="entry name" value="Glyco_trans_4-like_N"/>
</dbReference>
<evidence type="ECO:0000259" key="1">
    <source>
        <dbReference type="Pfam" id="PF13439"/>
    </source>
</evidence>
<evidence type="ECO:0000313" key="3">
    <source>
        <dbReference type="Proteomes" id="UP000292136"/>
    </source>
</evidence>
<dbReference type="PANTHER" id="PTHR12526">
    <property type="entry name" value="GLYCOSYLTRANSFERASE"/>
    <property type="match status" value="1"/>
</dbReference>
<proteinExistence type="predicted"/>
<dbReference type="Gene3D" id="3.40.50.2000">
    <property type="entry name" value="Glycogen Phosphorylase B"/>
    <property type="match status" value="2"/>
</dbReference>
<dbReference type="Pfam" id="PF13439">
    <property type="entry name" value="Glyco_transf_4"/>
    <property type="match status" value="1"/>
</dbReference>
<sequence length="381" mass="41393">MKIAIVRQRYNPYGGAERFVERALGALVQEGAQVTLITRSWDGAPAAGFAQITCDPPYSRLWGGRAARDASFARCAQQAMAEGGFDITQSHERIPGCRIFRAGDGVHAAWLEHRARARARGGLTRWLDRLSGFHRYILAQERAMLTHPALARVICNSRLVAEEMQRYYGVPEEKLVLIENGVDLEHFHPRLAAAHRVELRGRLGIAAEAPLFLYVGGGFERKGVPRLLRAFAAMASQEAHLLVVGGDRSLKAMSRLADSLGIGERVVFTGPQKDVRPYYGAADAFVLPTLYDPMPNAALEALACGLPTITSTSCGIAARIREGENGYVGDALDLPLLTRHLEALAAPGRAAAMRDAARASVQDLSLAAMAERLVALYRSLA</sequence>
<dbReference type="Pfam" id="PF13692">
    <property type="entry name" value="Glyco_trans_1_4"/>
    <property type="match status" value="1"/>
</dbReference>
<organism evidence="2 3">
    <name type="scientific">Azospira oryzae</name>
    <dbReference type="NCBI Taxonomy" id="146939"/>
    <lineage>
        <taxon>Bacteria</taxon>
        <taxon>Pseudomonadati</taxon>
        <taxon>Pseudomonadota</taxon>
        <taxon>Betaproteobacteria</taxon>
        <taxon>Rhodocyclales</taxon>
        <taxon>Rhodocyclaceae</taxon>
        <taxon>Azospira</taxon>
    </lineage>
</organism>
<evidence type="ECO:0000313" key="2">
    <source>
        <dbReference type="EMBL" id="RZT76778.1"/>
    </source>
</evidence>
<accession>A0ABY0INH3</accession>
<comment type="caution">
    <text evidence="2">The sequence shown here is derived from an EMBL/GenBank/DDBJ whole genome shotgun (WGS) entry which is preliminary data.</text>
</comment>
<dbReference type="PANTHER" id="PTHR12526:SF623">
    <property type="entry name" value="WABG"/>
    <property type="match status" value="1"/>
</dbReference>